<dbReference type="CDD" id="cd17324">
    <property type="entry name" value="MFS_NepI_like"/>
    <property type="match status" value="1"/>
</dbReference>
<dbReference type="PANTHER" id="PTHR43124:SF3">
    <property type="entry name" value="CHLORAMPHENICOL EFFLUX PUMP RV0191"/>
    <property type="match status" value="1"/>
</dbReference>
<feature type="transmembrane region" description="Helical" evidence="6">
    <location>
        <begin position="285"/>
        <end position="302"/>
    </location>
</feature>
<evidence type="ECO:0000313" key="9">
    <source>
        <dbReference type="Proteomes" id="UP001232755"/>
    </source>
</evidence>
<evidence type="ECO:0000256" key="3">
    <source>
        <dbReference type="ARBA" id="ARBA00022692"/>
    </source>
</evidence>
<keyword evidence="4 6" id="KW-1133">Transmembrane helix</keyword>
<dbReference type="Pfam" id="PF07690">
    <property type="entry name" value="MFS_1"/>
    <property type="match status" value="1"/>
</dbReference>
<dbReference type="Gene3D" id="1.20.1250.20">
    <property type="entry name" value="MFS general substrate transporter like domains"/>
    <property type="match status" value="1"/>
</dbReference>
<dbReference type="SUPFAM" id="SSF103473">
    <property type="entry name" value="MFS general substrate transporter"/>
    <property type="match status" value="1"/>
</dbReference>
<keyword evidence="9" id="KW-1185">Reference proteome</keyword>
<evidence type="ECO:0000259" key="7">
    <source>
        <dbReference type="PROSITE" id="PS50850"/>
    </source>
</evidence>
<dbReference type="InterPro" id="IPR020846">
    <property type="entry name" value="MFS_dom"/>
</dbReference>
<proteinExistence type="predicted"/>
<feature type="transmembrane region" description="Helical" evidence="6">
    <location>
        <begin position="117"/>
        <end position="135"/>
    </location>
</feature>
<dbReference type="InterPro" id="IPR011701">
    <property type="entry name" value="MFS"/>
</dbReference>
<comment type="caution">
    <text evidence="8">The sequence shown here is derived from an EMBL/GenBank/DDBJ whole genome shotgun (WGS) entry which is preliminary data.</text>
</comment>
<evidence type="ECO:0000256" key="4">
    <source>
        <dbReference type="ARBA" id="ARBA00022989"/>
    </source>
</evidence>
<feature type="transmembrane region" description="Helical" evidence="6">
    <location>
        <begin position="147"/>
        <end position="168"/>
    </location>
</feature>
<sequence length="400" mass="40682">MTTVDTPVSATTGRSPVKGWLAVLAVTLGIFSLMTSELLPVGLLTPVGSALDVSEGTAGLMVTVPGLVAAVSAPVVTVATGRIDRRIVLAVLIGLVGAANLASAFATSFAVVLAARFLIGISVGGFWSIAGGIALRLVPEKHVPRATAVIFGGVETASVLGVPTGTIIGDLSGWRTAFAVVGILGLTSLACMVFLMPKVPAEQTITFKDLPKVFKGNAGVRAGIAITFLVITGHFLAYTFVRPILQDDGIDDNMIGALLLTFGVAGICGNFIAGALIAKRLRQTVLAISLVLTLAMVLLALVDTGTVTAGALLILWGLGYGAVPVTFQTWILDAAPDATEAASSLYVSTFNLSIALGALFGGFAVDGIATTSVLWIGAVLAILTLLVVGGTRRTASVAAE</sequence>
<feature type="transmembrane region" description="Helical" evidence="6">
    <location>
        <begin position="369"/>
        <end position="388"/>
    </location>
</feature>
<accession>A0ABU0QX00</accession>
<keyword evidence="2" id="KW-1003">Cell membrane</keyword>
<feature type="transmembrane region" description="Helical" evidence="6">
    <location>
        <begin position="344"/>
        <end position="363"/>
    </location>
</feature>
<evidence type="ECO:0000313" key="8">
    <source>
        <dbReference type="EMBL" id="MDQ0751924.1"/>
    </source>
</evidence>
<protein>
    <submittedName>
        <fullName evidence="8">MFS family arabinose efflux permease</fullName>
    </submittedName>
</protein>
<evidence type="ECO:0000256" key="2">
    <source>
        <dbReference type="ARBA" id="ARBA00022475"/>
    </source>
</evidence>
<feature type="domain" description="Major facilitator superfamily (MFS) profile" evidence="7">
    <location>
        <begin position="22"/>
        <end position="396"/>
    </location>
</feature>
<feature type="transmembrane region" description="Helical" evidence="6">
    <location>
        <begin position="59"/>
        <end position="80"/>
    </location>
</feature>
<keyword evidence="3 6" id="KW-0812">Transmembrane</keyword>
<dbReference type="EMBL" id="JAUSYP010000001">
    <property type="protein sequence ID" value="MDQ0751924.1"/>
    <property type="molecule type" value="Genomic_DNA"/>
</dbReference>
<evidence type="ECO:0000256" key="6">
    <source>
        <dbReference type="SAM" id="Phobius"/>
    </source>
</evidence>
<feature type="transmembrane region" description="Helical" evidence="6">
    <location>
        <begin position="253"/>
        <end position="278"/>
    </location>
</feature>
<organism evidence="8 9">
    <name type="scientific">Streptomyces africanus</name>
    <dbReference type="NCBI Taxonomy" id="231024"/>
    <lineage>
        <taxon>Bacteria</taxon>
        <taxon>Bacillati</taxon>
        <taxon>Actinomycetota</taxon>
        <taxon>Actinomycetes</taxon>
        <taxon>Kitasatosporales</taxon>
        <taxon>Streptomycetaceae</taxon>
        <taxon>Streptomyces</taxon>
    </lineage>
</organism>
<feature type="transmembrane region" description="Helical" evidence="6">
    <location>
        <begin position="87"/>
        <end position="111"/>
    </location>
</feature>
<dbReference type="PROSITE" id="PS50850">
    <property type="entry name" value="MFS"/>
    <property type="match status" value="1"/>
</dbReference>
<feature type="transmembrane region" description="Helical" evidence="6">
    <location>
        <begin position="20"/>
        <end position="39"/>
    </location>
</feature>
<reference evidence="8 9" key="1">
    <citation type="submission" date="2023-07" db="EMBL/GenBank/DDBJ databases">
        <title>Comparative genomics of wheat-associated soil bacteria to identify genetic determinants of phenazine resistance.</title>
        <authorList>
            <person name="Mouncey N."/>
        </authorList>
    </citation>
    <scope>NUCLEOTIDE SEQUENCE [LARGE SCALE GENOMIC DNA]</scope>
    <source>
        <strain evidence="8 9">B3I12</strain>
    </source>
</reference>
<dbReference type="InterPro" id="IPR050189">
    <property type="entry name" value="MFS_Efflux_Transporters"/>
</dbReference>
<evidence type="ECO:0000256" key="1">
    <source>
        <dbReference type="ARBA" id="ARBA00004651"/>
    </source>
</evidence>
<dbReference type="Proteomes" id="UP001232755">
    <property type="component" value="Unassembled WGS sequence"/>
</dbReference>
<dbReference type="RefSeq" id="WP_307177988.1">
    <property type="nucleotide sequence ID" value="NZ_JAUSYP010000001.1"/>
</dbReference>
<feature type="transmembrane region" description="Helical" evidence="6">
    <location>
        <begin position="174"/>
        <end position="197"/>
    </location>
</feature>
<keyword evidence="5 6" id="KW-0472">Membrane</keyword>
<gene>
    <name evidence="8" type="ORF">QF034_006155</name>
</gene>
<dbReference type="PANTHER" id="PTHR43124">
    <property type="entry name" value="PURINE EFFLUX PUMP PBUE"/>
    <property type="match status" value="1"/>
</dbReference>
<feature type="transmembrane region" description="Helical" evidence="6">
    <location>
        <begin position="308"/>
        <end position="332"/>
    </location>
</feature>
<name>A0ABU0QX00_9ACTN</name>
<dbReference type="InterPro" id="IPR036259">
    <property type="entry name" value="MFS_trans_sf"/>
</dbReference>
<evidence type="ECO:0000256" key="5">
    <source>
        <dbReference type="ARBA" id="ARBA00023136"/>
    </source>
</evidence>
<comment type="subcellular location">
    <subcellularLocation>
        <location evidence="1">Cell membrane</location>
        <topology evidence="1">Multi-pass membrane protein</topology>
    </subcellularLocation>
</comment>
<feature type="transmembrane region" description="Helical" evidence="6">
    <location>
        <begin position="218"/>
        <end position="241"/>
    </location>
</feature>